<name>A0A0A8YTW0_ARUDO</name>
<protein>
    <submittedName>
        <fullName evidence="1">Mha1</fullName>
    </submittedName>
</protein>
<evidence type="ECO:0000313" key="1">
    <source>
        <dbReference type="EMBL" id="JAD30504.1"/>
    </source>
</evidence>
<proteinExistence type="predicted"/>
<reference evidence="1" key="1">
    <citation type="submission" date="2014-09" db="EMBL/GenBank/DDBJ databases">
        <authorList>
            <person name="Magalhaes I.L.F."/>
            <person name="Oliveira U."/>
            <person name="Santos F.R."/>
            <person name="Vidigal T.H.D.A."/>
            <person name="Brescovit A.D."/>
            <person name="Santos A.J."/>
        </authorList>
    </citation>
    <scope>NUCLEOTIDE SEQUENCE</scope>
    <source>
        <tissue evidence="1">Shoot tissue taken approximately 20 cm above the soil surface</tissue>
    </source>
</reference>
<accession>A0A0A8YTW0</accession>
<sequence>MGMGWRDLALQHCFLPATGCHKVCSPLCAQRYR</sequence>
<organism evidence="1">
    <name type="scientific">Arundo donax</name>
    <name type="common">Giant reed</name>
    <name type="synonym">Donax arundinaceus</name>
    <dbReference type="NCBI Taxonomy" id="35708"/>
    <lineage>
        <taxon>Eukaryota</taxon>
        <taxon>Viridiplantae</taxon>
        <taxon>Streptophyta</taxon>
        <taxon>Embryophyta</taxon>
        <taxon>Tracheophyta</taxon>
        <taxon>Spermatophyta</taxon>
        <taxon>Magnoliopsida</taxon>
        <taxon>Liliopsida</taxon>
        <taxon>Poales</taxon>
        <taxon>Poaceae</taxon>
        <taxon>PACMAD clade</taxon>
        <taxon>Arundinoideae</taxon>
        <taxon>Arundineae</taxon>
        <taxon>Arundo</taxon>
    </lineage>
</organism>
<dbReference type="AlphaFoldDB" id="A0A0A8YTW0"/>
<reference evidence="1" key="2">
    <citation type="journal article" date="2015" name="Data Brief">
        <title>Shoot transcriptome of the giant reed, Arundo donax.</title>
        <authorList>
            <person name="Barrero R.A."/>
            <person name="Guerrero F.D."/>
            <person name="Moolhuijzen P."/>
            <person name="Goolsby J.A."/>
            <person name="Tidwell J."/>
            <person name="Bellgard S.E."/>
            <person name="Bellgard M.I."/>
        </authorList>
    </citation>
    <scope>NUCLEOTIDE SEQUENCE</scope>
    <source>
        <tissue evidence="1">Shoot tissue taken approximately 20 cm above the soil surface</tissue>
    </source>
</reference>
<dbReference type="EMBL" id="GBRH01267391">
    <property type="protein sequence ID" value="JAD30504.1"/>
    <property type="molecule type" value="Transcribed_RNA"/>
</dbReference>